<name>A0A834BA25_9CHIR</name>
<organism evidence="1 2">
    <name type="scientific">Phyllostomus discolor</name>
    <name type="common">pale spear-nosed bat</name>
    <dbReference type="NCBI Taxonomy" id="89673"/>
    <lineage>
        <taxon>Eukaryota</taxon>
        <taxon>Metazoa</taxon>
        <taxon>Chordata</taxon>
        <taxon>Craniata</taxon>
        <taxon>Vertebrata</taxon>
        <taxon>Euteleostomi</taxon>
        <taxon>Mammalia</taxon>
        <taxon>Eutheria</taxon>
        <taxon>Laurasiatheria</taxon>
        <taxon>Chiroptera</taxon>
        <taxon>Yangochiroptera</taxon>
        <taxon>Phyllostomidae</taxon>
        <taxon>Phyllostominae</taxon>
        <taxon>Phyllostomus</taxon>
    </lineage>
</organism>
<evidence type="ECO:0000313" key="1">
    <source>
        <dbReference type="EMBL" id="KAF6125563.1"/>
    </source>
</evidence>
<dbReference type="Proteomes" id="UP000664940">
    <property type="component" value="Unassembled WGS sequence"/>
</dbReference>
<sequence>MWVLFSDVCSHCNPSQRRHGVIHLRGRTDFKRPWCSITVHNLLLAAGQPRGRKVPGFVWPTRLILNSWNSFVKLQSISLFGNNDICVEHFSHANVELSGKSEYIPPLTLWGSSMGTAFHLRPATPAALCGP</sequence>
<protein>
    <submittedName>
        <fullName evidence="1">Uncharacterized protein</fullName>
    </submittedName>
</protein>
<comment type="caution">
    <text evidence="1">The sequence shown here is derived from an EMBL/GenBank/DDBJ whole genome shotgun (WGS) entry which is preliminary data.</text>
</comment>
<dbReference type="AlphaFoldDB" id="A0A834BA25"/>
<accession>A0A834BA25</accession>
<dbReference type="EMBL" id="JABVXQ010000002">
    <property type="protein sequence ID" value="KAF6125563.1"/>
    <property type="molecule type" value="Genomic_DNA"/>
</dbReference>
<evidence type="ECO:0000313" key="2">
    <source>
        <dbReference type="Proteomes" id="UP000664940"/>
    </source>
</evidence>
<gene>
    <name evidence="1" type="ORF">HJG60_009976</name>
</gene>
<proteinExistence type="predicted"/>
<reference evidence="1 2" key="1">
    <citation type="journal article" date="2020" name="Nature">
        <title>Six reference-quality genomes reveal evolution of bat adaptations.</title>
        <authorList>
            <person name="Jebb D."/>
            <person name="Huang Z."/>
            <person name="Pippel M."/>
            <person name="Hughes G.M."/>
            <person name="Lavrichenko K."/>
            <person name="Devanna P."/>
            <person name="Winkler S."/>
            <person name="Jermiin L.S."/>
            <person name="Skirmuntt E.C."/>
            <person name="Katzourakis A."/>
            <person name="Burkitt-Gray L."/>
            <person name="Ray D.A."/>
            <person name="Sullivan K.A.M."/>
            <person name="Roscito J.G."/>
            <person name="Kirilenko B.M."/>
            <person name="Davalos L.M."/>
            <person name="Corthals A.P."/>
            <person name="Power M.L."/>
            <person name="Jones G."/>
            <person name="Ransome R.D."/>
            <person name="Dechmann D.K.N."/>
            <person name="Locatelli A.G."/>
            <person name="Puechmaille S.J."/>
            <person name="Fedrigo O."/>
            <person name="Jarvis E.D."/>
            <person name="Hiller M."/>
            <person name="Vernes S.C."/>
            <person name="Myers E.W."/>
            <person name="Teeling E.C."/>
        </authorList>
    </citation>
    <scope>NUCLEOTIDE SEQUENCE [LARGE SCALE GENOMIC DNA]</scope>
    <source>
        <strain evidence="1">Bat1K_MPI-CBG_1</strain>
    </source>
</reference>